<dbReference type="Pfam" id="PF01368">
    <property type="entry name" value="DHH"/>
    <property type="match status" value="1"/>
</dbReference>
<keyword evidence="4" id="KW-1185">Reference proteome</keyword>
<dbReference type="InterPro" id="IPR003156">
    <property type="entry name" value="DHHA1_dom"/>
</dbReference>
<organism evidence="3 4">
    <name type="scientific">Clostridium tarantellae</name>
    <dbReference type="NCBI Taxonomy" id="39493"/>
    <lineage>
        <taxon>Bacteria</taxon>
        <taxon>Bacillati</taxon>
        <taxon>Bacillota</taxon>
        <taxon>Clostridia</taxon>
        <taxon>Eubacteriales</taxon>
        <taxon>Clostridiaceae</taxon>
        <taxon>Clostridium</taxon>
    </lineage>
</organism>
<gene>
    <name evidence="3" type="ORF">GBZ86_01370</name>
</gene>
<protein>
    <submittedName>
        <fullName evidence="3">Bifunctional oligoribonuclease/PAP phosphatase NrnA</fullName>
    </submittedName>
</protein>
<dbReference type="RefSeq" id="WP_152887023.1">
    <property type="nucleotide sequence ID" value="NZ_WHJC01000006.1"/>
</dbReference>
<feature type="domain" description="DHHA1" evidence="2">
    <location>
        <begin position="238"/>
        <end position="314"/>
    </location>
</feature>
<evidence type="ECO:0000313" key="4">
    <source>
        <dbReference type="Proteomes" id="UP000430345"/>
    </source>
</evidence>
<dbReference type="InterPro" id="IPR038763">
    <property type="entry name" value="DHH_sf"/>
</dbReference>
<dbReference type="GO" id="GO:0003676">
    <property type="term" value="F:nucleic acid binding"/>
    <property type="evidence" value="ECO:0007669"/>
    <property type="project" value="InterPro"/>
</dbReference>
<sequence>MRLHDVIKAINENNKFAITYHVSPDGDALGSALALLQGIRSYGKEAYVISKDVVADNLSFLPYAEEINGETVKPTDDTNCVIVVDCGNAERVSADLVDFKGIIINIDHHLSNDNYGNVNYIDTNAAATAEIIYDILIDLGVEITEDISKCIYTSLVTDTGSFRYSNATEKTHNIVGALLNNNINHDAIHRKIFDNKPYDKMKLLALVLSDMELVCNNKIVIMRISKAMIDSIDSKIEDSSDIVSLGNQIKGVEGAVLLKEVEEGVKVSLRSKEDLDMRKIAETFGGGGHTKASGGFLKNKSLDEAKNIIIKLLEKELVK</sequence>
<evidence type="ECO:0000259" key="2">
    <source>
        <dbReference type="Pfam" id="PF02272"/>
    </source>
</evidence>
<dbReference type="Gene3D" id="3.90.1640.10">
    <property type="entry name" value="inorganic pyrophosphatase (n-terminal core)"/>
    <property type="match status" value="1"/>
</dbReference>
<dbReference type="Proteomes" id="UP000430345">
    <property type="component" value="Unassembled WGS sequence"/>
</dbReference>
<dbReference type="PANTHER" id="PTHR47618">
    <property type="entry name" value="BIFUNCTIONAL OLIGORIBONUCLEASE AND PAP PHOSPHATASE NRNA"/>
    <property type="match status" value="1"/>
</dbReference>
<dbReference type="EMBL" id="WHJC01000006">
    <property type="protein sequence ID" value="MPQ42417.1"/>
    <property type="molecule type" value="Genomic_DNA"/>
</dbReference>
<dbReference type="SUPFAM" id="SSF64182">
    <property type="entry name" value="DHH phosphoesterases"/>
    <property type="match status" value="1"/>
</dbReference>
<feature type="domain" description="DDH" evidence="1">
    <location>
        <begin position="15"/>
        <end position="153"/>
    </location>
</feature>
<dbReference type="Gene3D" id="3.10.310.30">
    <property type="match status" value="1"/>
</dbReference>
<dbReference type="OrthoDB" id="9803668at2"/>
<reference evidence="3 4" key="1">
    <citation type="submission" date="2019-10" db="EMBL/GenBank/DDBJ databases">
        <title>The Genome Sequence of Clostridium tarantellae Isolated from Fish Brain.</title>
        <authorList>
            <person name="Bano L."/>
            <person name="Kiel M."/>
            <person name="Sales G."/>
            <person name="Doxey A.C."/>
            <person name="Mansfield M.J."/>
            <person name="Schiavone M."/>
            <person name="Rossetto O."/>
            <person name="Pirazzini M."/>
            <person name="Dobrindt U."/>
            <person name="Montecucco C."/>
        </authorList>
    </citation>
    <scope>NUCLEOTIDE SEQUENCE [LARGE SCALE GENOMIC DNA]</scope>
    <source>
        <strain evidence="3 4">DSM 3997</strain>
    </source>
</reference>
<evidence type="ECO:0000313" key="3">
    <source>
        <dbReference type="EMBL" id="MPQ42417.1"/>
    </source>
</evidence>
<dbReference type="PANTHER" id="PTHR47618:SF1">
    <property type="entry name" value="BIFUNCTIONAL OLIGORIBONUCLEASE AND PAP PHOSPHATASE NRNA"/>
    <property type="match status" value="1"/>
</dbReference>
<dbReference type="AlphaFoldDB" id="A0A6I1MJU6"/>
<name>A0A6I1MJU6_9CLOT</name>
<dbReference type="Pfam" id="PF02272">
    <property type="entry name" value="DHHA1"/>
    <property type="match status" value="1"/>
</dbReference>
<proteinExistence type="predicted"/>
<accession>A0A6I1MJU6</accession>
<comment type="caution">
    <text evidence="3">The sequence shown here is derived from an EMBL/GenBank/DDBJ whole genome shotgun (WGS) entry which is preliminary data.</text>
</comment>
<dbReference type="InterPro" id="IPR051319">
    <property type="entry name" value="Oligoribo/pAp-PDE_c-di-AMP_PDE"/>
</dbReference>
<dbReference type="InterPro" id="IPR001667">
    <property type="entry name" value="DDH_dom"/>
</dbReference>
<evidence type="ECO:0000259" key="1">
    <source>
        <dbReference type="Pfam" id="PF01368"/>
    </source>
</evidence>